<organism evidence="6 7">
    <name type="scientific">Bacillus spongiae</name>
    <dbReference type="NCBI Taxonomy" id="2683610"/>
    <lineage>
        <taxon>Bacteria</taxon>
        <taxon>Bacillati</taxon>
        <taxon>Bacillota</taxon>
        <taxon>Bacilli</taxon>
        <taxon>Bacillales</taxon>
        <taxon>Bacillaceae</taxon>
        <taxon>Bacillus</taxon>
    </lineage>
</organism>
<evidence type="ECO:0000256" key="1">
    <source>
        <dbReference type="ARBA" id="ARBA00005854"/>
    </source>
</evidence>
<evidence type="ECO:0000256" key="2">
    <source>
        <dbReference type="ARBA" id="ARBA00023002"/>
    </source>
</evidence>
<dbReference type="PANTHER" id="PTHR10996">
    <property type="entry name" value="2-HYDROXYACID DEHYDROGENASE-RELATED"/>
    <property type="match status" value="1"/>
</dbReference>
<comment type="similarity">
    <text evidence="1 3">Belongs to the D-isomer specific 2-hydroxyacid dehydrogenase family.</text>
</comment>
<dbReference type="InterPro" id="IPR006140">
    <property type="entry name" value="D-isomer_DH_NAD-bd"/>
</dbReference>
<evidence type="ECO:0000313" key="6">
    <source>
        <dbReference type="EMBL" id="MEI5907835.1"/>
    </source>
</evidence>
<dbReference type="InterPro" id="IPR006139">
    <property type="entry name" value="D-isomer_2_OHA_DH_cat_dom"/>
</dbReference>
<reference evidence="6 7" key="1">
    <citation type="journal article" date="2018" name="J. Microbiol.">
        <title>Bacillus spongiae sp. nov., isolated from sponge of Jeju Island.</title>
        <authorList>
            <person name="Lee G.E."/>
            <person name="Im W.T."/>
            <person name="Park J.S."/>
        </authorList>
    </citation>
    <scope>NUCLEOTIDE SEQUENCE [LARGE SCALE GENOMIC DNA]</scope>
    <source>
        <strain evidence="6 7">135PIL107-10</strain>
    </source>
</reference>
<dbReference type="Proteomes" id="UP001312865">
    <property type="component" value="Unassembled WGS sequence"/>
</dbReference>
<evidence type="ECO:0000256" key="3">
    <source>
        <dbReference type="RuleBase" id="RU003719"/>
    </source>
</evidence>
<dbReference type="CDD" id="cd05301">
    <property type="entry name" value="GDH"/>
    <property type="match status" value="1"/>
</dbReference>
<comment type="caution">
    <text evidence="6">The sequence shown here is derived from an EMBL/GenBank/DDBJ whole genome shotgun (WGS) entry which is preliminary data.</text>
</comment>
<evidence type="ECO:0000313" key="7">
    <source>
        <dbReference type="Proteomes" id="UP001312865"/>
    </source>
</evidence>
<dbReference type="GO" id="GO:0016491">
    <property type="term" value="F:oxidoreductase activity"/>
    <property type="evidence" value="ECO:0007669"/>
    <property type="project" value="UniProtKB-KW"/>
</dbReference>
<evidence type="ECO:0000259" key="5">
    <source>
        <dbReference type="Pfam" id="PF02826"/>
    </source>
</evidence>
<dbReference type="SUPFAM" id="SSF51735">
    <property type="entry name" value="NAD(P)-binding Rossmann-fold domains"/>
    <property type="match status" value="1"/>
</dbReference>
<dbReference type="Pfam" id="PF00389">
    <property type="entry name" value="2-Hacid_dh"/>
    <property type="match status" value="1"/>
</dbReference>
<dbReference type="SUPFAM" id="SSF52283">
    <property type="entry name" value="Formate/glycerate dehydrogenase catalytic domain-like"/>
    <property type="match status" value="1"/>
</dbReference>
<dbReference type="Gene3D" id="3.40.50.720">
    <property type="entry name" value="NAD(P)-binding Rossmann-like Domain"/>
    <property type="match status" value="2"/>
</dbReference>
<dbReference type="EMBL" id="JBBAXC010000009">
    <property type="protein sequence ID" value="MEI5907835.1"/>
    <property type="molecule type" value="Genomic_DNA"/>
</dbReference>
<dbReference type="PROSITE" id="PS00065">
    <property type="entry name" value="D_2_HYDROXYACID_DH_1"/>
    <property type="match status" value="1"/>
</dbReference>
<keyword evidence="2 3" id="KW-0560">Oxidoreductase</keyword>
<dbReference type="InterPro" id="IPR050223">
    <property type="entry name" value="D-isomer_2-hydroxyacid_DH"/>
</dbReference>
<gene>
    <name evidence="6" type="ORF">WAK64_12300</name>
</gene>
<evidence type="ECO:0000259" key="4">
    <source>
        <dbReference type="Pfam" id="PF00389"/>
    </source>
</evidence>
<dbReference type="RefSeq" id="WP_336587272.1">
    <property type="nucleotide sequence ID" value="NZ_JBBAXC010000009.1"/>
</dbReference>
<dbReference type="Pfam" id="PF02826">
    <property type="entry name" value="2-Hacid_dh_C"/>
    <property type="match status" value="1"/>
</dbReference>
<accession>A0ABU8HEZ3</accession>
<dbReference type="PANTHER" id="PTHR10996:SF283">
    <property type="entry name" value="GLYOXYLATE_HYDROXYPYRUVATE REDUCTASE B"/>
    <property type="match status" value="1"/>
</dbReference>
<feature type="domain" description="D-isomer specific 2-hydroxyacid dehydrogenase catalytic" evidence="4">
    <location>
        <begin position="5"/>
        <end position="319"/>
    </location>
</feature>
<dbReference type="InterPro" id="IPR036291">
    <property type="entry name" value="NAD(P)-bd_dom_sf"/>
</dbReference>
<proteinExistence type="inferred from homology"/>
<feature type="domain" description="D-isomer specific 2-hydroxyacid dehydrogenase NAD-binding" evidence="5">
    <location>
        <begin position="110"/>
        <end position="288"/>
    </location>
</feature>
<name>A0ABU8HEZ3_9BACI</name>
<keyword evidence="7" id="KW-1185">Reference proteome</keyword>
<sequence>MKPFVYITRKLPEEIIQPLQDNFDVEMWYKEDEPVPREVLLNKVEKASALLTMLSEKVDSELLERGKQLKIIANMAVGYDNIDLNVAEEKGVLITNTPDVLTETTADLAFSLILMTARRTIEAASMIQDGKWTSWAPRLLAGVDVHHKTIGIYGMGKIGQAVAHRARGFHMRVLYHNRKRLIKVEQDLGATYVSFQQLLSQSDFVVCLAPLTAETKGIFGIQEFKQMKSSGIFINAARGAIVKEVDLIEALKQREIAGAGLDVFEKEPIDSDNQLLTFPNVVSLPHIGSATEETRRKMMSLCVQNIEAVLTGNKPITLVR</sequence>
<dbReference type="EC" id="1.1.1.-" evidence="6"/>
<dbReference type="InterPro" id="IPR029752">
    <property type="entry name" value="D-isomer_DH_CS1"/>
</dbReference>
<protein>
    <submittedName>
        <fullName evidence="6">D-glycerate dehydrogenase</fullName>
        <ecNumber evidence="6">1.1.1.-</ecNumber>
    </submittedName>
</protein>